<keyword evidence="2" id="KW-1185">Reference proteome</keyword>
<evidence type="ECO:0000313" key="1">
    <source>
        <dbReference type="EMBL" id="ANE04386.1"/>
    </source>
</evidence>
<dbReference type="KEGG" id="ccjz:ccrud_09365"/>
<evidence type="ECO:0000313" key="2">
    <source>
        <dbReference type="Proteomes" id="UP000076929"/>
    </source>
</evidence>
<dbReference type="Proteomes" id="UP000076929">
    <property type="component" value="Chromosome"/>
</dbReference>
<organism evidence="1 2">
    <name type="scientific">Corynebacterium crudilactis</name>
    <dbReference type="NCBI Taxonomy" id="1652495"/>
    <lineage>
        <taxon>Bacteria</taxon>
        <taxon>Bacillati</taxon>
        <taxon>Actinomycetota</taxon>
        <taxon>Actinomycetes</taxon>
        <taxon>Mycobacteriales</taxon>
        <taxon>Corynebacteriaceae</taxon>
        <taxon>Corynebacterium</taxon>
    </lineage>
</organism>
<dbReference type="AlphaFoldDB" id="A0A172QUP0"/>
<proteinExistence type="predicted"/>
<reference evidence="1 2" key="1">
    <citation type="submission" date="2016-05" db="EMBL/GenBank/DDBJ databases">
        <title>Complete genome sequence of Corynebacterium crudilactis, a new Corynebacterium species isolated from raw cow's milk.</title>
        <authorList>
            <person name="Christian R."/>
            <person name="Zimmermann J."/>
            <person name="Lipski A."/>
            <person name="Kalinowski J."/>
        </authorList>
    </citation>
    <scope>NUCLEOTIDE SEQUENCE [LARGE SCALE GENOMIC DNA]</scope>
    <source>
        <strain evidence="1 2">JZ16</strain>
    </source>
</reference>
<name>A0A172QUP0_9CORY</name>
<accession>A0A172QUP0</accession>
<protein>
    <submittedName>
        <fullName evidence="1">Uncharacterized protein</fullName>
    </submittedName>
</protein>
<dbReference type="EMBL" id="CP015622">
    <property type="protein sequence ID" value="ANE04386.1"/>
    <property type="molecule type" value="Genomic_DNA"/>
</dbReference>
<gene>
    <name evidence="1" type="ORF">ccrud_09365</name>
</gene>
<sequence>MLKRSPHFISSLRRPKKIGIKVAISTLALSTAFALSACSSSKDTSPEVEQSVGLAVDAPRVMVLDPGSGDRQLLKYKDITAAEEAAAQEVMINISEGFAQTVVDAAAVDPQAPAGGDVTTIHLPVTASTKAAEFSDQETVSASRDISVTVGDPTISDTSQAADANSAEGFALGIRATDSGQHTTLSFAAPVDSTEPGRMLMEQNLLTFTSLPIVFPTEEVGVGAQWSVDSRVTGEATLLQTVTYTITEITGDNVNVDVEVSQRPSIGALEITGDNAEESSEQLTVLNSNTTSVGSLSIDLNQPLPTSGQVSWTTRVIYGGANEQVRVVQDATSSVSFGDEQSQISH</sequence>
<dbReference type="STRING" id="1652495.ccrud_09365"/>